<comment type="caution">
    <text evidence="1">The sequence shown here is derived from an EMBL/GenBank/DDBJ whole genome shotgun (WGS) entry which is preliminary data.</text>
</comment>
<accession>A0A1A6GJJ8</accession>
<gene>
    <name evidence="1" type="ORF">A6R68_05016</name>
</gene>
<keyword evidence="2" id="KW-1185">Reference proteome</keyword>
<reference evidence="1 2" key="1">
    <citation type="submission" date="2016-06" db="EMBL/GenBank/DDBJ databases">
        <title>The Draft Genome Sequence and Annotation of the Desert Woodrat Neotoma lepida.</title>
        <authorList>
            <person name="Campbell M."/>
            <person name="Oakeson K.F."/>
            <person name="Yandell M."/>
            <person name="Halpert J.R."/>
            <person name="Dearing D."/>
        </authorList>
    </citation>
    <scope>NUCLEOTIDE SEQUENCE [LARGE SCALE GENOMIC DNA]</scope>
    <source>
        <strain evidence="1">417</strain>
        <tissue evidence="1">Liver</tissue>
    </source>
</reference>
<protein>
    <submittedName>
        <fullName evidence="1">Uncharacterized protein</fullName>
    </submittedName>
</protein>
<name>A0A1A6GJJ8_NEOLE</name>
<dbReference type="AlphaFoldDB" id="A0A1A6GJJ8"/>
<sequence length="108" mass="12347">MAKRNNLLLEEVLTAFSETLYTMKKRNKNIDDMEIQTKLILREVVEVDLTTLRVMEEMLEVVEIILVMVEILVEEEAMVGEVVAAEPLSCSEPGVSFTVPTPRHFPRL</sequence>
<dbReference type="EMBL" id="LZPO01087247">
    <property type="protein sequence ID" value="OBS66443.1"/>
    <property type="molecule type" value="Genomic_DNA"/>
</dbReference>
<dbReference type="Proteomes" id="UP000092124">
    <property type="component" value="Unassembled WGS sequence"/>
</dbReference>
<evidence type="ECO:0000313" key="1">
    <source>
        <dbReference type="EMBL" id="OBS66443.1"/>
    </source>
</evidence>
<proteinExistence type="predicted"/>
<organism evidence="1 2">
    <name type="scientific">Neotoma lepida</name>
    <name type="common">Desert woodrat</name>
    <dbReference type="NCBI Taxonomy" id="56216"/>
    <lineage>
        <taxon>Eukaryota</taxon>
        <taxon>Metazoa</taxon>
        <taxon>Chordata</taxon>
        <taxon>Craniata</taxon>
        <taxon>Vertebrata</taxon>
        <taxon>Euteleostomi</taxon>
        <taxon>Mammalia</taxon>
        <taxon>Eutheria</taxon>
        <taxon>Euarchontoglires</taxon>
        <taxon>Glires</taxon>
        <taxon>Rodentia</taxon>
        <taxon>Myomorpha</taxon>
        <taxon>Muroidea</taxon>
        <taxon>Cricetidae</taxon>
        <taxon>Neotominae</taxon>
        <taxon>Neotoma</taxon>
    </lineage>
</organism>
<evidence type="ECO:0000313" key="2">
    <source>
        <dbReference type="Proteomes" id="UP000092124"/>
    </source>
</evidence>